<dbReference type="AlphaFoldDB" id="A0AA42CS85"/>
<evidence type="ECO:0000313" key="2">
    <source>
        <dbReference type="EMBL" id="MCW6513235.1"/>
    </source>
</evidence>
<keyword evidence="3" id="KW-1185">Reference proteome</keyword>
<gene>
    <name evidence="2" type="ORF">M8523_35980</name>
</gene>
<protein>
    <submittedName>
        <fullName evidence="2">Uncharacterized protein</fullName>
    </submittedName>
</protein>
<sequence length="57" mass="6160">MGTNESIQKNLFEDDEQRASPVQLPQKEQLAALVEVLLVEIATALANLGGVDDQDHG</sequence>
<reference evidence="2" key="1">
    <citation type="submission" date="2022-05" db="EMBL/GenBank/DDBJ databases">
        <authorList>
            <person name="Pankratov T."/>
        </authorList>
    </citation>
    <scope>NUCLEOTIDE SEQUENCE</scope>
    <source>
        <strain evidence="2">BP6-180914</strain>
    </source>
</reference>
<dbReference type="EMBL" id="JAMOIM010000122">
    <property type="protein sequence ID" value="MCW6513235.1"/>
    <property type="molecule type" value="Genomic_DNA"/>
</dbReference>
<accession>A0AA42CS85</accession>
<evidence type="ECO:0000313" key="3">
    <source>
        <dbReference type="Proteomes" id="UP001165667"/>
    </source>
</evidence>
<evidence type="ECO:0000256" key="1">
    <source>
        <dbReference type="SAM" id="MobiDB-lite"/>
    </source>
</evidence>
<proteinExistence type="predicted"/>
<dbReference type="Proteomes" id="UP001165667">
    <property type="component" value="Unassembled WGS sequence"/>
</dbReference>
<name>A0AA42CS85_9HYPH</name>
<organism evidence="2 3">
    <name type="scientific">Lichenifustis flavocetrariae</name>
    <dbReference type="NCBI Taxonomy" id="2949735"/>
    <lineage>
        <taxon>Bacteria</taxon>
        <taxon>Pseudomonadati</taxon>
        <taxon>Pseudomonadota</taxon>
        <taxon>Alphaproteobacteria</taxon>
        <taxon>Hyphomicrobiales</taxon>
        <taxon>Lichenihabitantaceae</taxon>
        <taxon>Lichenifustis</taxon>
    </lineage>
</organism>
<dbReference type="RefSeq" id="WP_282589605.1">
    <property type="nucleotide sequence ID" value="NZ_JAMOIM010000122.1"/>
</dbReference>
<feature type="region of interest" description="Disordered" evidence="1">
    <location>
        <begin position="1"/>
        <end position="20"/>
    </location>
</feature>
<comment type="caution">
    <text evidence="2">The sequence shown here is derived from an EMBL/GenBank/DDBJ whole genome shotgun (WGS) entry which is preliminary data.</text>
</comment>